<protein>
    <submittedName>
        <fullName evidence="2">Uncharacterized protein</fullName>
    </submittedName>
</protein>
<keyword evidence="3" id="KW-1185">Reference proteome</keyword>
<evidence type="ECO:0000313" key="2">
    <source>
        <dbReference type="EMBL" id="GBP57148.1"/>
    </source>
</evidence>
<organism evidence="2 3">
    <name type="scientific">Eumeta variegata</name>
    <name type="common">Bagworm moth</name>
    <name type="synonym">Eumeta japonica</name>
    <dbReference type="NCBI Taxonomy" id="151549"/>
    <lineage>
        <taxon>Eukaryota</taxon>
        <taxon>Metazoa</taxon>
        <taxon>Ecdysozoa</taxon>
        <taxon>Arthropoda</taxon>
        <taxon>Hexapoda</taxon>
        <taxon>Insecta</taxon>
        <taxon>Pterygota</taxon>
        <taxon>Neoptera</taxon>
        <taxon>Endopterygota</taxon>
        <taxon>Lepidoptera</taxon>
        <taxon>Glossata</taxon>
        <taxon>Ditrysia</taxon>
        <taxon>Tineoidea</taxon>
        <taxon>Psychidae</taxon>
        <taxon>Oiketicinae</taxon>
        <taxon>Eumeta</taxon>
    </lineage>
</organism>
<gene>
    <name evidence="2" type="ORF">EVAR_33391_1</name>
</gene>
<proteinExistence type="predicted"/>
<evidence type="ECO:0000313" key="3">
    <source>
        <dbReference type="Proteomes" id="UP000299102"/>
    </source>
</evidence>
<dbReference type="AlphaFoldDB" id="A0A4C1X058"/>
<dbReference type="EMBL" id="BGZK01000709">
    <property type="protein sequence ID" value="GBP57148.1"/>
    <property type="molecule type" value="Genomic_DNA"/>
</dbReference>
<dbReference type="Proteomes" id="UP000299102">
    <property type="component" value="Unassembled WGS sequence"/>
</dbReference>
<accession>A0A4C1X058</accession>
<name>A0A4C1X058_EUMVA</name>
<sequence>MKMPLTFASPGRNNWRRGPPSCAGAALERDVGARAPAPAENRQCKSLKPKFPVYRLEITSFTRSGRSATATDAPNPLQYINAHPPAHMNFIYYIRGGVAMHITYLTDTGPAGARRPPAAGAQYAAFRISIFMKIFTAPSLQRPLDTELYFASPSL</sequence>
<reference evidence="2 3" key="1">
    <citation type="journal article" date="2019" name="Commun. Biol.">
        <title>The bagworm genome reveals a unique fibroin gene that provides high tensile strength.</title>
        <authorList>
            <person name="Kono N."/>
            <person name="Nakamura H."/>
            <person name="Ohtoshi R."/>
            <person name="Tomita M."/>
            <person name="Numata K."/>
            <person name="Arakawa K."/>
        </authorList>
    </citation>
    <scope>NUCLEOTIDE SEQUENCE [LARGE SCALE GENOMIC DNA]</scope>
</reference>
<feature type="region of interest" description="Disordered" evidence="1">
    <location>
        <begin position="1"/>
        <end position="20"/>
    </location>
</feature>
<comment type="caution">
    <text evidence="2">The sequence shown here is derived from an EMBL/GenBank/DDBJ whole genome shotgun (WGS) entry which is preliminary data.</text>
</comment>
<evidence type="ECO:0000256" key="1">
    <source>
        <dbReference type="SAM" id="MobiDB-lite"/>
    </source>
</evidence>